<dbReference type="EMBL" id="PP882867">
    <property type="protein sequence ID" value="XBW75332.1"/>
    <property type="molecule type" value="Genomic_DNA"/>
</dbReference>
<dbReference type="InterPro" id="IPR027417">
    <property type="entry name" value="P-loop_NTPase"/>
</dbReference>
<dbReference type="SUPFAM" id="SSF52540">
    <property type="entry name" value="P-loop containing nucleoside triphosphate hydrolases"/>
    <property type="match status" value="1"/>
</dbReference>
<name>A0AAU7VFV3_9CAUD</name>
<organism evidence="4">
    <name type="scientific">Dinoroseobacter phage vB_DshS_R26L</name>
    <dbReference type="NCBI Taxonomy" id="3161158"/>
    <lineage>
        <taxon>Viruses</taxon>
        <taxon>Duplodnaviria</taxon>
        <taxon>Heunggongvirae</taxon>
        <taxon>Uroviricota</taxon>
        <taxon>Caudoviricetes</taxon>
        <taxon>Nanhaivirus</taxon>
    </lineage>
</organism>
<reference evidence="4" key="1">
    <citation type="submission" date="2024-06" db="EMBL/GenBank/DDBJ databases">
        <authorList>
            <person name="Lu L."/>
            <person name="Wei N."/>
            <person name="Zhang R."/>
        </authorList>
    </citation>
    <scope>NUCLEOTIDE SEQUENCE</scope>
</reference>
<feature type="domain" description="AAA+ ATPase" evidence="3">
    <location>
        <begin position="219"/>
        <end position="344"/>
    </location>
</feature>
<dbReference type="InterPro" id="IPR050747">
    <property type="entry name" value="Mitochondrial_chaperone_BCS1"/>
</dbReference>
<dbReference type="PROSITE" id="PS00674">
    <property type="entry name" value="AAA"/>
    <property type="match status" value="1"/>
</dbReference>
<protein>
    <submittedName>
        <fullName evidence="4">AAA-ATPase</fullName>
    </submittedName>
</protein>
<gene>
    <name evidence="4" type="ORF">vBDshSR26L_17</name>
</gene>
<dbReference type="Pfam" id="PF00004">
    <property type="entry name" value="AAA"/>
    <property type="match status" value="1"/>
</dbReference>
<dbReference type="Gene3D" id="3.40.50.300">
    <property type="entry name" value="P-loop containing nucleotide triphosphate hydrolases"/>
    <property type="match status" value="1"/>
</dbReference>
<dbReference type="SMART" id="SM00382">
    <property type="entry name" value="AAA"/>
    <property type="match status" value="1"/>
</dbReference>
<dbReference type="GO" id="GO:0016887">
    <property type="term" value="F:ATP hydrolysis activity"/>
    <property type="evidence" value="ECO:0007669"/>
    <property type="project" value="InterPro"/>
</dbReference>
<keyword evidence="2" id="KW-0472">Membrane</keyword>
<evidence type="ECO:0000313" key="4">
    <source>
        <dbReference type="EMBL" id="XBW75332.1"/>
    </source>
</evidence>
<dbReference type="InterPro" id="IPR003960">
    <property type="entry name" value="ATPase_AAA_CS"/>
</dbReference>
<keyword evidence="2" id="KW-0812">Transmembrane</keyword>
<comment type="similarity">
    <text evidence="1">Belongs to the AAA ATPase family. BCS1 subfamily.</text>
</comment>
<evidence type="ECO:0000259" key="3">
    <source>
        <dbReference type="SMART" id="SM00382"/>
    </source>
</evidence>
<accession>A0AAU7VFV3</accession>
<dbReference type="InterPro" id="IPR003593">
    <property type="entry name" value="AAA+_ATPase"/>
</dbReference>
<dbReference type="PANTHER" id="PTHR23070">
    <property type="entry name" value="BCS1 AAA-TYPE ATPASE"/>
    <property type="match status" value="1"/>
</dbReference>
<keyword evidence="2" id="KW-1133">Transmembrane helix</keyword>
<dbReference type="InterPro" id="IPR003959">
    <property type="entry name" value="ATPase_AAA_core"/>
</dbReference>
<sequence>MMINDAIEWLRSQYGSNDFLVGTTIPFVLGAIVYAIRAWATALYGYFVRNFTVAIRINSTTEHFVEVNEYVFEKFVWGIFRRNFVLSYVFSKSKLIMTSGYGRSIALVNGRPGFIELTAEESDSYAFKEYLELKVLTLRPNRTAQELFLEIERHVEEVDEKDRVDVYKTVLGDRIHVATKPKRPLSTIFIPTAIKDRIMGALTKFQESEKAYIAKGLPWHLGVILHGPPGTGKTSLIHAIASELGRDVHYHTTGSLAHVELDAAKTILVLEDFDSADFETTDAKDGKDATKVSSTLSDTLNFLDGFLTPHGLIVIATTNHLERLDDAVIRPGRFDLVEEIPVMEKPEYDQMCAFYGVEPDAEFEPGSGAKLMAQIKHDWASGKEL</sequence>
<proteinExistence type="inferred from homology"/>
<evidence type="ECO:0000256" key="1">
    <source>
        <dbReference type="ARBA" id="ARBA00007448"/>
    </source>
</evidence>
<evidence type="ECO:0000256" key="2">
    <source>
        <dbReference type="SAM" id="Phobius"/>
    </source>
</evidence>
<dbReference type="GO" id="GO:0005524">
    <property type="term" value="F:ATP binding"/>
    <property type="evidence" value="ECO:0007669"/>
    <property type="project" value="InterPro"/>
</dbReference>
<feature type="transmembrane region" description="Helical" evidence="2">
    <location>
        <begin position="20"/>
        <end position="47"/>
    </location>
</feature>